<dbReference type="InterPro" id="IPR028267">
    <property type="entry name" value="Pianissimo_N"/>
</dbReference>
<dbReference type="PANTHER" id="PTHR13298">
    <property type="entry name" value="CYTOSOLIC REGULATOR PIANISSIMO"/>
    <property type="match status" value="1"/>
</dbReference>
<dbReference type="EMBL" id="MLYV02001350">
    <property type="protein sequence ID" value="PSR70499.1"/>
    <property type="molecule type" value="Genomic_DNA"/>
</dbReference>
<dbReference type="Gene3D" id="1.10.287.160">
    <property type="entry name" value="HR1 repeat"/>
    <property type="match status" value="1"/>
</dbReference>
<feature type="domain" description="Rapamycin-insensitive companion of mTOR middle" evidence="4">
    <location>
        <begin position="665"/>
        <end position="888"/>
    </location>
</feature>
<feature type="region of interest" description="Disordered" evidence="3">
    <location>
        <begin position="172"/>
        <end position="195"/>
    </location>
</feature>
<dbReference type="Pfam" id="PF14666">
    <property type="entry name" value="RICTOR_M"/>
    <property type="match status" value="1"/>
</dbReference>
<keyword evidence="8" id="KW-1185">Reference proteome</keyword>
<dbReference type="OrthoDB" id="271111at2759"/>
<dbReference type="SMART" id="SM01308">
    <property type="entry name" value="RICTOR_N"/>
    <property type="match status" value="1"/>
</dbReference>
<dbReference type="SUPFAM" id="SSF46585">
    <property type="entry name" value="HR1 repeat"/>
    <property type="match status" value="1"/>
</dbReference>
<dbReference type="PANTHER" id="PTHR13298:SF11">
    <property type="entry name" value="RAPAMYCIN-INSENSITIVE COMPANION OF MTOR"/>
    <property type="match status" value="1"/>
</dbReference>
<protein>
    <submittedName>
        <fullName evidence="7">Uncharacterized protein</fullName>
    </submittedName>
</protein>
<reference evidence="7 8" key="1">
    <citation type="submission" date="2018-02" db="EMBL/GenBank/DDBJ databases">
        <title>Genome sequence of the basidiomycete white-rot fungus Phlebia centrifuga.</title>
        <authorList>
            <person name="Granchi Z."/>
            <person name="Peng M."/>
            <person name="de Vries R.P."/>
            <person name="Hilden K."/>
            <person name="Makela M.R."/>
            <person name="Grigoriev I."/>
            <person name="Riley R."/>
        </authorList>
    </citation>
    <scope>NUCLEOTIDE SEQUENCE [LARGE SCALE GENOMIC DNA]</scope>
    <source>
        <strain evidence="7 8">FBCC195</strain>
    </source>
</reference>
<feature type="compositionally biased region" description="Polar residues" evidence="3">
    <location>
        <begin position="18"/>
        <end position="35"/>
    </location>
</feature>
<feature type="coiled-coil region" evidence="2">
    <location>
        <begin position="47"/>
        <end position="81"/>
    </location>
</feature>
<feature type="domain" description="Rapamycin-insensitive companion of mTOR N-terminal" evidence="5">
    <location>
        <begin position="203"/>
        <end position="581"/>
    </location>
</feature>
<dbReference type="SUPFAM" id="SSF48371">
    <property type="entry name" value="ARM repeat"/>
    <property type="match status" value="1"/>
</dbReference>
<evidence type="ECO:0000259" key="5">
    <source>
        <dbReference type="SMART" id="SM01308"/>
    </source>
</evidence>
<dbReference type="InterPro" id="IPR036274">
    <property type="entry name" value="HR1_rpt_sf"/>
</dbReference>
<evidence type="ECO:0000259" key="4">
    <source>
        <dbReference type="SMART" id="SM01307"/>
    </source>
</evidence>
<dbReference type="SMART" id="SM01307">
    <property type="entry name" value="RICTOR_M"/>
    <property type="match status" value="1"/>
</dbReference>
<dbReference type="SMART" id="SM01310">
    <property type="entry name" value="RICTOR_V"/>
    <property type="match status" value="1"/>
</dbReference>
<dbReference type="GO" id="GO:0038203">
    <property type="term" value="P:TORC2 signaling"/>
    <property type="evidence" value="ECO:0007669"/>
    <property type="project" value="TreeGrafter"/>
</dbReference>
<evidence type="ECO:0000256" key="2">
    <source>
        <dbReference type="SAM" id="Coils"/>
    </source>
</evidence>
<dbReference type="Proteomes" id="UP000186601">
    <property type="component" value="Unassembled WGS sequence"/>
</dbReference>
<dbReference type="Pfam" id="PF14663">
    <property type="entry name" value="RasGEF_N_2"/>
    <property type="match status" value="1"/>
</dbReference>
<dbReference type="Pfam" id="PF14668">
    <property type="entry name" value="RICTOR_V"/>
    <property type="match status" value="1"/>
</dbReference>
<dbReference type="GO" id="GO:0031932">
    <property type="term" value="C:TORC2 complex"/>
    <property type="evidence" value="ECO:0007669"/>
    <property type="project" value="InterPro"/>
</dbReference>
<feature type="region of interest" description="Disordered" evidence="3">
    <location>
        <begin position="1"/>
        <end position="35"/>
    </location>
</feature>
<dbReference type="InterPro" id="IPR016024">
    <property type="entry name" value="ARM-type_fold"/>
</dbReference>
<dbReference type="Pfam" id="PF14664">
    <property type="entry name" value="RICTOR_N"/>
    <property type="match status" value="1"/>
</dbReference>
<keyword evidence="2" id="KW-0175">Coiled coil</keyword>
<dbReference type="STRING" id="98765.A0A2R6NDZ3"/>
<dbReference type="SMART" id="SM01303">
    <property type="entry name" value="RasGEF_N_2"/>
    <property type="match status" value="1"/>
</dbReference>
<feature type="domain" description="Rapamycin-insensitive companion of mTOR" evidence="6">
    <location>
        <begin position="1058"/>
        <end position="1130"/>
    </location>
</feature>
<dbReference type="InterPro" id="IPR029451">
    <property type="entry name" value="RICTOR_M"/>
</dbReference>
<accession>A0A2R6NDZ3</accession>
<comment type="caution">
    <text evidence="7">The sequence shown here is derived from an EMBL/GenBank/DDBJ whole genome shotgun (WGS) entry which is preliminary data.</text>
</comment>
<dbReference type="InterPro" id="IPR029453">
    <property type="entry name" value="Rictor_IV"/>
</dbReference>
<gene>
    <name evidence="7" type="ORF">PHLCEN_2v13650</name>
</gene>
<feature type="compositionally biased region" description="Low complexity" evidence="3">
    <location>
        <begin position="174"/>
        <end position="193"/>
    </location>
</feature>
<evidence type="ECO:0000256" key="3">
    <source>
        <dbReference type="SAM" id="MobiDB-lite"/>
    </source>
</evidence>
<dbReference type="InterPro" id="IPR029452">
    <property type="entry name" value="RICTOR_V"/>
</dbReference>
<evidence type="ECO:0000313" key="7">
    <source>
        <dbReference type="EMBL" id="PSR70499.1"/>
    </source>
</evidence>
<dbReference type="InterPro" id="IPR028268">
    <property type="entry name" value="Pianissimo_fam"/>
</dbReference>
<evidence type="ECO:0000313" key="8">
    <source>
        <dbReference type="Proteomes" id="UP000186601"/>
    </source>
</evidence>
<comment type="similarity">
    <text evidence="1">Belongs to the RICTOR family.</text>
</comment>
<proteinExistence type="inferred from homology"/>
<organism evidence="7 8">
    <name type="scientific">Hermanssonia centrifuga</name>
    <dbReference type="NCBI Taxonomy" id="98765"/>
    <lineage>
        <taxon>Eukaryota</taxon>
        <taxon>Fungi</taxon>
        <taxon>Dikarya</taxon>
        <taxon>Basidiomycota</taxon>
        <taxon>Agaricomycotina</taxon>
        <taxon>Agaricomycetes</taxon>
        <taxon>Polyporales</taxon>
        <taxon>Meruliaceae</taxon>
        <taxon>Hermanssonia</taxon>
    </lineage>
</organism>
<evidence type="ECO:0000256" key="1">
    <source>
        <dbReference type="ARBA" id="ARBA00008878"/>
    </source>
</evidence>
<evidence type="ECO:0000259" key="6">
    <source>
        <dbReference type="SMART" id="SM01310"/>
    </source>
</evidence>
<sequence length="1326" mass="149214">MPITTNTHDNRSHKSRASESTGSSVPNATLSINSPASAGTTIVDVEQEAAEQKAHDAAEQLQALNSQLQVENRIKEGAENLLQMQLDEPLRVQVQSELKMAQHKIADITKKIGTHNARGTRKLINGVDGFKRRFNGPPLQTLPRLQDDNEEREDFKSALHQASKYIRTLHKLASPGSMSPPNSPSSSSTPDVPTDTELDRLRTAAMSQLIGILQRNLRVRYEMNIPDVLQAVVPALSDRSSKYCRATAYRLTRHMLVDAQSVEGLKGQALDWYIVKSLARDNKHTVEKEQVIKLLRAIVEIGSQRSTPGTAIGSGKVPLSETVMRAFIAVAEHPEDPFKPICVQTLTEILLIDIDLVARTGGLRVLLHALAEGPLEMAPILSSAFLYIADSPRTRAYLHPGIDLEMALSGVTDAYGKGPEHADRMRGITKVVVSMLRNWSGLMYFCLHDKVALRALVDGLRIPSLQTRELILDMFFDLFNIKPPEWHQAFIDGRRLTMYGKTQSEYDAKPAESPTKQDVLKLTDQYIALLILVFSSAGLMDALTCMLEEATVEEGPSGSNLARKATLLLAEILQLANRVLPLSVAAKIQALPRVFSLAADYNQGENRIVGTSTLSAIDSYNRNRTRLQTNTVKDAPRPRANSVEDAVRRGQIKVEQAKLKLGMQMDDRTFQLMLLDSQVMTGKDQTKWHFDVLQDLLEGPLMNPKRMEEAIKVSRYIRKLMSFFHPFSHRFSDLAKSKPNIRWIRLGCLLISSLVASPEGLRFLAEDDFLNQIVKSFAQLDPSNSQQIQEPIFSKRRMQETLTYGYFEMLGTLSKRKEGLELLEKFKLFTAFYHLSELKREDLVKAMVENLDYSIDGHSRIVLSKTLSSSSQEIRLYATNHVGELVRGSPQANAWSLRLLLTQLYDSHMIVQEVAVRYLEEACEAPDVLQMVVEMHPTLEHLGDVGHPLLMKFMSTAMGFRYLYAAEYIDREMDIWFHERNAHYVVHIEVFLAKAFGYIPSDDQDDPPVFDGLVPPHFYGVLAKTDLGCQVLQEKGHFQEFAQFIRRHGLESEDRDLILKLKSTLWAVGNIGAVERGLPFLEEEDIIPAILEIAERSLVLSVRGTCFFVLGLLSSTPQGAEILDDYHWEATLSPLGFPTGLCVPVDVERLITIPSWKPVTDQDSGENRLEPPKNEEETEVMTAIYNLANTVIANTASRSLARMKSRPEYRRIFTSTAMLYRALHVISSQRYRLPVRRYIIDLFNIELDDEVVKKLSEHAKSMRLKSLSNGTKTRASRALSIVGRPARNRRISDSDEESVSDDENVPEVKKHPVLKVRPMSRIVGFE</sequence>
<name>A0A2R6NDZ3_9APHY</name>